<feature type="domain" description="Mur ligase N-terminal catalytic" evidence="9">
    <location>
        <begin position="7"/>
        <end position="84"/>
    </location>
</feature>
<dbReference type="OrthoDB" id="9800958at2"/>
<dbReference type="Gene3D" id="3.40.1390.10">
    <property type="entry name" value="MurE/MurF, N-terminal domain"/>
    <property type="match status" value="1"/>
</dbReference>
<dbReference type="GO" id="GO:0005737">
    <property type="term" value="C:cytoplasm"/>
    <property type="evidence" value="ECO:0007669"/>
    <property type="project" value="UniProtKB-SubCell"/>
</dbReference>
<dbReference type="SUPFAM" id="SSF53244">
    <property type="entry name" value="MurD-like peptide ligases, peptide-binding domain"/>
    <property type="match status" value="1"/>
</dbReference>
<feature type="binding site" evidence="7">
    <location>
        <position position="445"/>
    </location>
    <ligand>
        <name>meso-2,6-diaminopimelate</name>
        <dbReference type="ChEBI" id="CHEBI:57791"/>
    </ligand>
</feature>
<comment type="subcellular location">
    <subcellularLocation>
        <location evidence="7 8">Cytoplasm</location>
    </subcellularLocation>
</comment>
<accession>A0A545T0W8</accession>
<evidence type="ECO:0000313" key="12">
    <source>
        <dbReference type="EMBL" id="TQV70865.1"/>
    </source>
</evidence>
<dbReference type="GO" id="GO:0071555">
    <property type="term" value="P:cell wall organization"/>
    <property type="evidence" value="ECO:0007669"/>
    <property type="project" value="UniProtKB-KW"/>
</dbReference>
<dbReference type="Gene3D" id="3.90.190.20">
    <property type="entry name" value="Mur ligase, C-terminal domain"/>
    <property type="match status" value="1"/>
</dbReference>
<feature type="binding site" evidence="7">
    <location>
        <position position="165"/>
    </location>
    <ligand>
        <name>UDP-N-acetyl-alpha-D-muramoyl-L-alanyl-D-glutamate</name>
        <dbReference type="ChEBI" id="CHEBI:83900"/>
    </ligand>
</feature>
<feature type="domain" description="Mur ligase C-terminal" evidence="10">
    <location>
        <begin position="319"/>
        <end position="443"/>
    </location>
</feature>
<dbReference type="EC" id="6.3.2.13" evidence="7"/>
<keyword evidence="7" id="KW-0963">Cytoplasm</keyword>
<keyword evidence="5 7" id="KW-0131">Cell cycle</keyword>
<evidence type="ECO:0000256" key="7">
    <source>
        <dbReference type="HAMAP-Rule" id="MF_00208"/>
    </source>
</evidence>
<dbReference type="GO" id="GO:0051301">
    <property type="term" value="P:cell division"/>
    <property type="evidence" value="ECO:0007669"/>
    <property type="project" value="UniProtKB-KW"/>
</dbReference>
<evidence type="ECO:0000259" key="10">
    <source>
        <dbReference type="Pfam" id="PF02875"/>
    </source>
</evidence>
<evidence type="ECO:0000256" key="2">
    <source>
        <dbReference type="ARBA" id="ARBA00022618"/>
    </source>
</evidence>
<feature type="binding site" evidence="7">
    <location>
        <begin position="393"/>
        <end position="396"/>
    </location>
    <ligand>
        <name>meso-2,6-diaminopimelate</name>
        <dbReference type="ChEBI" id="CHEBI:57791"/>
    </ligand>
</feature>
<dbReference type="InterPro" id="IPR005761">
    <property type="entry name" value="UDP-N-AcMur-Glu-dNH2Pim_ligase"/>
</dbReference>
<dbReference type="Pfam" id="PF01225">
    <property type="entry name" value="Mur_ligase"/>
    <property type="match status" value="1"/>
</dbReference>
<comment type="cofactor">
    <cofactor evidence="7">
        <name>Mg(2+)</name>
        <dbReference type="ChEBI" id="CHEBI:18420"/>
    </cofactor>
</comment>
<keyword evidence="7 12" id="KW-0436">Ligase</keyword>
<dbReference type="InterPro" id="IPR036565">
    <property type="entry name" value="Mur-like_cat_sf"/>
</dbReference>
<dbReference type="Pfam" id="PF08245">
    <property type="entry name" value="Mur_ligase_M"/>
    <property type="match status" value="1"/>
</dbReference>
<dbReference type="PANTHER" id="PTHR23135:SF4">
    <property type="entry name" value="UDP-N-ACETYLMURAMOYL-L-ALANYL-D-GLUTAMATE--2,6-DIAMINOPIMELATE LIGASE MURE HOMOLOG, CHLOROPLASTIC"/>
    <property type="match status" value="1"/>
</dbReference>
<dbReference type="NCBIfam" id="TIGR01085">
    <property type="entry name" value="murE"/>
    <property type="match status" value="1"/>
</dbReference>
<dbReference type="NCBIfam" id="NF001126">
    <property type="entry name" value="PRK00139.1-4"/>
    <property type="match status" value="1"/>
</dbReference>
<dbReference type="GO" id="GO:0008360">
    <property type="term" value="P:regulation of cell shape"/>
    <property type="evidence" value="ECO:0007669"/>
    <property type="project" value="UniProtKB-KW"/>
</dbReference>
<keyword evidence="7" id="KW-0067">ATP-binding</keyword>
<organism evidence="12 13">
    <name type="scientific">Denitrobaculum tricleocarpae</name>
    <dbReference type="NCBI Taxonomy" id="2591009"/>
    <lineage>
        <taxon>Bacteria</taxon>
        <taxon>Pseudomonadati</taxon>
        <taxon>Pseudomonadota</taxon>
        <taxon>Alphaproteobacteria</taxon>
        <taxon>Rhodospirillales</taxon>
        <taxon>Rhodospirillaceae</taxon>
        <taxon>Denitrobaculum</taxon>
    </lineage>
</organism>
<name>A0A545T0W8_9PROT</name>
<comment type="caution">
    <text evidence="7">Lacks conserved residue(s) required for the propagation of feature annotation.</text>
</comment>
<dbReference type="SUPFAM" id="SSF53623">
    <property type="entry name" value="MurD-like peptide ligases, catalytic domain"/>
    <property type="match status" value="1"/>
</dbReference>
<dbReference type="InterPro" id="IPR013221">
    <property type="entry name" value="Mur_ligase_cen"/>
</dbReference>
<dbReference type="InterPro" id="IPR035911">
    <property type="entry name" value="MurE/MurF_N"/>
</dbReference>
<keyword evidence="6 7" id="KW-0961">Cell wall biogenesis/degradation</keyword>
<dbReference type="GO" id="GO:0005524">
    <property type="term" value="F:ATP binding"/>
    <property type="evidence" value="ECO:0007669"/>
    <property type="project" value="UniProtKB-UniRule"/>
</dbReference>
<evidence type="ECO:0000256" key="6">
    <source>
        <dbReference type="ARBA" id="ARBA00023316"/>
    </source>
</evidence>
<dbReference type="GO" id="GO:0000287">
    <property type="term" value="F:magnesium ion binding"/>
    <property type="evidence" value="ECO:0007669"/>
    <property type="project" value="UniProtKB-UniRule"/>
</dbReference>
<proteinExistence type="inferred from homology"/>
<dbReference type="HAMAP" id="MF_00208">
    <property type="entry name" value="MurE"/>
    <property type="match status" value="1"/>
</dbReference>
<keyword evidence="7" id="KW-0460">Magnesium</keyword>
<dbReference type="InterPro" id="IPR000713">
    <property type="entry name" value="Mur_ligase_N"/>
</dbReference>
<dbReference type="PANTHER" id="PTHR23135">
    <property type="entry name" value="MUR LIGASE FAMILY MEMBER"/>
    <property type="match status" value="1"/>
</dbReference>
<dbReference type="NCBIfam" id="NF001124">
    <property type="entry name" value="PRK00139.1-2"/>
    <property type="match status" value="1"/>
</dbReference>
<comment type="similarity">
    <text evidence="1 7">Belongs to the MurCDEF family. MurE subfamily.</text>
</comment>
<dbReference type="SUPFAM" id="SSF63418">
    <property type="entry name" value="MurE/MurF N-terminal domain"/>
    <property type="match status" value="1"/>
</dbReference>
<feature type="binding site" evidence="7">
    <location>
        <position position="173"/>
    </location>
    <ligand>
        <name>UDP-N-acetyl-alpha-D-muramoyl-L-alanyl-D-glutamate</name>
        <dbReference type="ChEBI" id="CHEBI:83900"/>
    </ligand>
</feature>
<dbReference type="InterPro" id="IPR036615">
    <property type="entry name" value="Mur_ligase_C_dom_sf"/>
</dbReference>
<feature type="domain" description="Mur ligase central" evidence="11">
    <location>
        <begin position="94"/>
        <end position="296"/>
    </location>
</feature>
<evidence type="ECO:0000256" key="4">
    <source>
        <dbReference type="ARBA" id="ARBA00022984"/>
    </source>
</evidence>
<dbReference type="EMBL" id="VHSH01000015">
    <property type="protein sequence ID" value="TQV70865.1"/>
    <property type="molecule type" value="Genomic_DNA"/>
</dbReference>
<dbReference type="GO" id="GO:0008765">
    <property type="term" value="F:UDP-N-acetylmuramoylalanyl-D-glutamate-2,6-diaminopimelate ligase activity"/>
    <property type="evidence" value="ECO:0007669"/>
    <property type="project" value="UniProtKB-UniRule"/>
</dbReference>
<evidence type="ECO:0000313" key="13">
    <source>
        <dbReference type="Proteomes" id="UP000315252"/>
    </source>
</evidence>
<dbReference type="Gene3D" id="3.40.1190.10">
    <property type="entry name" value="Mur-like, catalytic domain"/>
    <property type="match status" value="1"/>
</dbReference>
<feature type="binding site" evidence="7">
    <location>
        <position position="15"/>
    </location>
    <ligand>
        <name>UDP-N-acetyl-alpha-D-muramoyl-L-alanyl-D-glutamate</name>
        <dbReference type="ChEBI" id="CHEBI:83900"/>
    </ligand>
</feature>
<keyword evidence="2 7" id="KW-0132">Cell division</keyword>
<dbReference type="AlphaFoldDB" id="A0A545T0W8"/>
<comment type="PTM">
    <text evidence="7">Carboxylation is probably crucial for Mg(2+) binding and, consequently, for the gamma-phosphate positioning of ATP.</text>
</comment>
<comment type="catalytic activity">
    <reaction evidence="7">
        <text>UDP-N-acetyl-alpha-D-muramoyl-L-alanyl-D-glutamate + meso-2,6-diaminopimelate + ATP = UDP-N-acetyl-alpha-D-muramoyl-L-alanyl-gamma-D-glutamyl-meso-2,6-diaminopimelate + ADP + phosphate + H(+)</text>
        <dbReference type="Rhea" id="RHEA:23676"/>
        <dbReference type="ChEBI" id="CHEBI:15378"/>
        <dbReference type="ChEBI" id="CHEBI:30616"/>
        <dbReference type="ChEBI" id="CHEBI:43474"/>
        <dbReference type="ChEBI" id="CHEBI:57791"/>
        <dbReference type="ChEBI" id="CHEBI:83900"/>
        <dbReference type="ChEBI" id="CHEBI:83905"/>
        <dbReference type="ChEBI" id="CHEBI:456216"/>
        <dbReference type="EC" id="6.3.2.13"/>
    </reaction>
</comment>
<comment type="pathway">
    <text evidence="7 8">Cell wall biogenesis; peptidoglycan biosynthesis.</text>
</comment>
<evidence type="ECO:0000256" key="3">
    <source>
        <dbReference type="ARBA" id="ARBA00022960"/>
    </source>
</evidence>
<evidence type="ECO:0000256" key="5">
    <source>
        <dbReference type="ARBA" id="ARBA00023306"/>
    </source>
</evidence>
<protein>
    <recommendedName>
        <fullName evidence="7">UDP-N-acetylmuramoyl-L-alanyl-D-glutamate--2,6-diaminopimelate ligase</fullName>
        <ecNumber evidence="7">6.3.2.13</ecNumber>
    </recommendedName>
    <alternativeName>
        <fullName evidence="7">Meso-A2pm-adding enzyme</fullName>
    </alternativeName>
    <alternativeName>
        <fullName evidence="7">Meso-diaminopimelate-adding enzyme</fullName>
    </alternativeName>
    <alternativeName>
        <fullName evidence="7">UDP-MurNAc-L-Ala-D-Glu:meso-diaminopimelate ligase</fullName>
    </alternativeName>
    <alternativeName>
        <fullName evidence="7">UDP-MurNAc-tripeptide synthetase</fullName>
    </alternativeName>
    <alternativeName>
        <fullName evidence="7">UDP-N-acetylmuramyl-tripeptide synthetase</fullName>
    </alternativeName>
</protein>
<keyword evidence="7" id="KW-0547">Nucleotide-binding</keyword>
<keyword evidence="13" id="KW-1185">Reference proteome</keyword>
<reference evidence="12 13" key="1">
    <citation type="submission" date="2019-06" db="EMBL/GenBank/DDBJ databases">
        <title>Whole genome sequence for Rhodospirillaceae sp. R148.</title>
        <authorList>
            <person name="Wang G."/>
        </authorList>
    </citation>
    <scope>NUCLEOTIDE SEQUENCE [LARGE SCALE GENOMIC DNA]</scope>
    <source>
        <strain evidence="12 13">R148</strain>
    </source>
</reference>
<dbReference type="Pfam" id="PF02875">
    <property type="entry name" value="Mur_ligase_C"/>
    <property type="match status" value="1"/>
</dbReference>
<gene>
    <name evidence="7" type="primary">murE</name>
    <name evidence="12" type="ORF">FKG95_27335</name>
</gene>
<comment type="caution">
    <text evidence="12">The sequence shown here is derived from an EMBL/GenBank/DDBJ whole genome shotgun (WGS) entry which is preliminary data.</text>
</comment>
<feature type="modified residue" description="N6-carboxylysine" evidence="7">
    <location>
        <position position="205"/>
    </location>
</feature>
<feature type="binding site" evidence="7">
    <location>
        <begin position="96"/>
        <end position="102"/>
    </location>
    <ligand>
        <name>ATP</name>
        <dbReference type="ChEBI" id="CHEBI:30616"/>
    </ligand>
</feature>
<keyword evidence="3 7" id="KW-0133">Cell shape</keyword>
<dbReference type="Proteomes" id="UP000315252">
    <property type="component" value="Unassembled WGS sequence"/>
</dbReference>
<evidence type="ECO:0000256" key="8">
    <source>
        <dbReference type="RuleBase" id="RU004135"/>
    </source>
</evidence>
<dbReference type="GO" id="GO:0009252">
    <property type="term" value="P:peptidoglycan biosynthetic process"/>
    <property type="evidence" value="ECO:0007669"/>
    <property type="project" value="UniProtKB-UniRule"/>
</dbReference>
<feature type="short sequence motif" description="Meso-diaminopimelate recognition motif" evidence="7">
    <location>
        <begin position="393"/>
        <end position="396"/>
    </location>
</feature>
<feature type="binding site" evidence="7">
    <location>
        <position position="369"/>
    </location>
    <ligand>
        <name>meso-2,6-diaminopimelate</name>
        <dbReference type="ChEBI" id="CHEBI:57791"/>
    </ligand>
</feature>
<evidence type="ECO:0000259" key="11">
    <source>
        <dbReference type="Pfam" id="PF08245"/>
    </source>
</evidence>
<sequence length="481" mass="50822">MVGPDVEITGLAIDSRQVKPGYLFGALPGFQVDGREFIGQAVKQGAVAVLAASGTELKDDAGSVSLVTDDNPRRAIAIMAARFYGSQPHVIAAVTGTNGKTSVATFTRQIWQQLGYEAASLGTLGVEPERPNAPAALTTPDPVELQRCLAELARDGFDHLAMEASSHGLDQSRLDGVAVTAAAFTNLSRDHLDYHGDMAQYFAAKCRLFDSLLVRGGTAVLNADIPEFAKLAAICERRDLRILSFGSEGQDIKLIERTPTAAGQRLTIEIYGKAHQVTFPVAGSFQAWNLLAALGLVISGGVKPEDAISAVPALSGVPGRVEYVGNSPAGGTVYVDYAHTPDALETVLTALRPHCDARLWVVVGCGGDRDPGKRPMMGEVSNRLADVAIITDDNPRSEDPARIRAAMMAAAPNGREIGDRREAIFSAIRDMTEGDLLVVAGKGHESGQKIGDEVHPFDDRDVAREAIAAAAAPKPEGSGVR</sequence>
<comment type="function">
    <text evidence="7">Catalyzes the addition of meso-diaminopimelic acid to the nucleotide precursor UDP-N-acetylmuramoyl-L-alanyl-D-glutamate (UMAG) in the biosynthesis of bacterial cell-wall peptidoglycan.</text>
</comment>
<dbReference type="InterPro" id="IPR004101">
    <property type="entry name" value="Mur_ligase_C"/>
</dbReference>
<evidence type="ECO:0000259" key="9">
    <source>
        <dbReference type="Pfam" id="PF01225"/>
    </source>
</evidence>
<feature type="binding site" evidence="7">
    <location>
        <begin position="138"/>
        <end position="139"/>
    </location>
    <ligand>
        <name>UDP-N-acetyl-alpha-D-muramoyl-L-alanyl-D-glutamate</name>
        <dbReference type="ChEBI" id="CHEBI:83900"/>
    </ligand>
</feature>
<feature type="binding site" evidence="7">
    <location>
        <position position="441"/>
    </location>
    <ligand>
        <name>meso-2,6-diaminopimelate</name>
        <dbReference type="ChEBI" id="CHEBI:57791"/>
    </ligand>
</feature>
<evidence type="ECO:0000256" key="1">
    <source>
        <dbReference type="ARBA" id="ARBA00005898"/>
    </source>
</evidence>
<dbReference type="UniPathway" id="UPA00219"/>
<keyword evidence="4 7" id="KW-0573">Peptidoglycan synthesis</keyword>
<feature type="binding site" evidence="7">
    <location>
        <position position="171"/>
    </location>
    <ligand>
        <name>UDP-N-acetyl-alpha-D-muramoyl-L-alanyl-D-glutamate</name>
        <dbReference type="ChEBI" id="CHEBI:83900"/>
    </ligand>
</feature>